<keyword evidence="2" id="KW-0677">Repeat</keyword>
<accession>A0A1J0ADL2</accession>
<sequence>MLTIPAPVHTTSHLQGDITLDPQAVVAPGVCLIANPGSRIQVGAGVCLGMGTILHAHGEGIVLESGVIVGAGVLLIGAVRVGAQTCIGSASTVYNAIIPANQVILPGSLVGETGRVASEVVMETLAEPETPVMTEETLVVETAQATQPAVVGLQYFNQLRVTLRTRGVL</sequence>
<reference evidence="3 4" key="1">
    <citation type="submission" date="2016-10" db="EMBL/GenBank/DDBJ databases">
        <title>Description of Gloeomargarita lithophora gen. nov., sp. nov., a thylakoid-bearing basal-branching cyanobacterium with intracellular carbonates, and proposal for Gloeomargaritales ord. nov.</title>
        <authorList>
            <person name="Moreira D."/>
            <person name="Tavera R."/>
            <person name="Benzerara K."/>
            <person name="Skouri-Panet F."/>
            <person name="Couradeau E."/>
            <person name="Gerard E."/>
            <person name="Loussert C."/>
            <person name="Novelo E."/>
            <person name="Zivanovic Y."/>
            <person name="Lopez-Garcia P."/>
        </authorList>
    </citation>
    <scope>NUCLEOTIDE SEQUENCE [LARGE SCALE GENOMIC DNA]</scope>
    <source>
        <strain evidence="3 4">D10</strain>
    </source>
</reference>
<dbReference type="Gene3D" id="2.160.10.10">
    <property type="entry name" value="Hexapeptide repeat proteins"/>
    <property type="match status" value="1"/>
</dbReference>
<dbReference type="RefSeq" id="WP_071454506.1">
    <property type="nucleotide sequence ID" value="NZ_CP017675.1"/>
</dbReference>
<evidence type="ECO:0000313" key="3">
    <source>
        <dbReference type="EMBL" id="APB33999.1"/>
    </source>
</evidence>
<dbReference type="AlphaFoldDB" id="A0A1J0ADL2"/>
<dbReference type="InterPro" id="IPR011004">
    <property type="entry name" value="Trimer_LpxA-like_sf"/>
</dbReference>
<dbReference type="GO" id="GO:0031470">
    <property type="term" value="C:carboxysome"/>
    <property type="evidence" value="ECO:0007669"/>
    <property type="project" value="UniProtKB-ARBA"/>
</dbReference>
<keyword evidence="4" id="KW-1185">Reference proteome</keyword>
<dbReference type="OrthoDB" id="481965at2"/>
<name>A0A1J0ADL2_9CYAN</name>
<proteinExistence type="predicted"/>
<dbReference type="GO" id="GO:0016740">
    <property type="term" value="F:transferase activity"/>
    <property type="evidence" value="ECO:0007669"/>
    <property type="project" value="UniProtKB-KW"/>
</dbReference>
<evidence type="ECO:0000256" key="1">
    <source>
        <dbReference type="ARBA" id="ARBA00022679"/>
    </source>
</evidence>
<evidence type="ECO:0000256" key="2">
    <source>
        <dbReference type="ARBA" id="ARBA00022737"/>
    </source>
</evidence>
<dbReference type="EMBL" id="CP017675">
    <property type="protein sequence ID" value="APB33999.1"/>
    <property type="molecule type" value="Genomic_DNA"/>
</dbReference>
<dbReference type="Proteomes" id="UP000180235">
    <property type="component" value="Chromosome"/>
</dbReference>
<dbReference type="SUPFAM" id="SSF51161">
    <property type="entry name" value="Trimeric LpxA-like enzymes"/>
    <property type="match status" value="1"/>
</dbReference>
<dbReference type="GO" id="GO:0043886">
    <property type="term" value="F:structural constituent of carboxysome shell"/>
    <property type="evidence" value="ECO:0007669"/>
    <property type="project" value="UniProtKB-ARBA"/>
</dbReference>
<protein>
    <submittedName>
        <fullName evidence="3">Carbon dioxide concentrating mechanism protein</fullName>
    </submittedName>
</protein>
<dbReference type="KEGG" id="glt:GlitD10_1674"/>
<dbReference type="InterPro" id="IPR018357">
    <property type="entry name" value="Hexapep_transf_CS"/>
</dbReference>
<dbReference type="PROSITE" id="PS00101">
    <property type="entry name" value="HEXAPEP_TRANSFERASES"/>
    <property type="match status" value="1"/>
</dbReference>
<keyword evidence="1" id="KW-0808">Transferase</keyword>
<organism evidence="3 4">
    <name type="scientific">Gloeomargarita lithophora Alchichica-D10</name>
    <dbReference type="NCBI Taxonomy" id="1188229"/>
    <lineage>
        <taxon>Bacteria</taxon>
        <taxon>Bacillati</taxon>
        <taxon>Cyanobacteriota</taxon>
        <taxon>Cyanophyceae</taxon>
        <taxon>Gloeomargaritales</taxon>
        <taxon>Gloeomargaritaceae</taxon>
        <taxon>Gloeomargarita</taxon>
    </lineage>
</organism>
<evidence type="ECO:0000313" key="4">
    <source>
        <dbReference type="Proteomes" id="UP000180235"/>
    </source>
</evidence>
<dbReference type="STRING" id="1188229.GlitD10_1674"/>
<gene>
    <name evidence="3" type="primary">ccmN</name>
    <name evidence="3" type="ORF">GlitD10_1674</name>
</gene>